<proteinExistence type="predicted"/>
<dbReference type="InterPro" id="IPR036736">
    <property type="entry name" value="ACP-like_sf"/>
</dbReference>
<organism evidence="1 2">
    <name type="scientific">Phreatobacter cathodiphilus</name>
    <dbReference type="NCBI Taxonomy" id="1868589"/>
    <lineage>
        <taxon>Bacteria</taxon>
        <taxon>Pseudomonadati</taxon>
        <taxon>Pseudomonadota</taxon>
        <taxon>Alphaproteobacteria</taxon>
        <taxon>Hyphomicrobiales</taxon>
        <taxon>Phreatobacteraceae</taxon>
        <taxon>Phreatobacter</taxon>
    </lineage>
</organism>
<dbReference type="EMBL" id="CP027668">
    <property type="protein sequence ID" value="AVO45897.1"/>
    <property type="molecule type" value="Genomic_DNA"/>
</dbReference>
<evidence type="ECO:0000313" key="1">
    <source>
        <dbReference type="EMBL" id="AVO45897.1"/>
    </source>
</evidence>
<reference evidence="1 2" key="1">
    <citation type="submission" date="2018-03" db="EMBL/GenBank/DDBJ databases">
        <title>Genome sequencing of Phreatobacter sp.</title>
        <authorList>
            <person name="Kim S.-J."/>
            <person name="Heo J."/>
            <person name="Kwon S.-W."/>
        </authorList>
    </citation>
    <scope>NUCLEOTIDE SEQUENCE [LARGE SCALE GENOMIC DNA]</scope>
    <source>
        <strain evidence="1 2">S-12</strain>
    </source>
</reference>
<name>A0A2S0NCY3_9HYPH</name>
<dbReference type="OrthoDB" id="4239100at2"/>
<dbReference type="Gene3D" id="1.10.1200.10">
    <property type="entry name" value="ACP-like"/>
    <property type="match status" value="1"/>
</dbReference>
<dbReference type="RefSeq" id="WP_106749238.1">
    <property type="nucleotide sequence ID" value="NZ_CP027668.1"/>
</dbReference>
<keyword evidence="2" id="KW-1185">Reference proteome</keyword>
<sequence length="99" mass="10529">MTADAAARDIEMKIRELVAFITGEDAAGYDAASPLIGERAVVDSQGLLEVMLGLEDFAGERFGKPFDWMNDAAFSSSRSPFRTIGTLAAHMGAQMVDGA</sequence>
<dbReference type="AlphaFoldDB" id="A0A2S0NCY3"/>
<accession>A0A2S0NCY3</accession>
<evidence type="ECO:0000313" key="2">
    <source>
        <dbReference type="Proteomes" id="UP000237889"/>
    </source>
</evidence>
<protein>
    <recommendedName>
        <fullName evidence="3">Acyl carrier protein</fullName>
    </recommendedName>
</protein>
<dbReference type="Proteomes" id="UP000237889">
    <property type="component" value="Chromosome"/>
</dbReference>
<evidence type="ECO:0008006" key="3">
    <source>
        <dbReference type="Google" id="ProtNLM"/>
    </source>
</evidence>
<dbReference type="KEGG" id="phr:C6569_12925"/>
<gene>
    <name evidence="1" type="ORF">C6569_12925</name>
</gene>